<dbReference type="PROSITE" id="PS50297">
    <property type="entry name" value="ANK_REP_REGION"/>
    <property type="match status" value="3"/>
</dbReference>
<evidence type="ECO:0000256" key="2">
    <source>
        <dbReference type="ARBA" id="ARBA00023043"/>
    </source>
</evidence>
<dbReference type="SMART" id="SM00248">
    <property type="entry name" value="ANK"/>
    <property type="match status" value="6"/>
</dbReference>
<keyword evidence="1" id="KW-0677">Repeat</keyword>
<sequence>VELMNEALTAGADPNTTSPITGSTALMEAARYNSVNCAPILVEHGADVNAIGYRGMTALMNCMMLDPKGRTEIAALLLDKGADITIEDNDGRTAIMHAAYEDNVGYIRMTIDKITDINDVDHKGLTALMIAAGNGCKDPVCELLKHGASTDVKDNEGWTALMHAARLHGHECIGVLIKHGADVNEEDEEGFTPLLRTAESSNCEESMYNLIDHGADIDISAFDIAAEHHNDICFIILLAFHAIGNYSDQEHIRTLLEDLTKDRGQKVDRESLFSIMEAKKLPSLQKYARQCIFSEIRKPGHSYTAAIEDLIDKNKLPENLKSFMTYEDDIYEELMEPFKDLKERYE</sequence>
<dbReference type="InterPro" id="IPR002110">
    <property type="entry name" value="Ankyrin_rpt"/>
</dbReference>
<dbReference type="Proteomes" id="UP000749559">
    <property type="component" value="Unassembled WGS sequence"/>
</dbReference>
<reference evidence="3" key="1">
    <citation type="submission" date="2022-03" db="EMBL/GenBank/DDBJ databases">
        <authorList>
            <person name="Martin C."/>
        </authorList>
    </citation>
    <scope>NUCLEOTIDE SEQUENCE</scope>
</reference>
<comment type="caution">
    <text evidence="3">The sequence shown here is derived from an EMBL/GenBank/DDBJ whole genome shotgun (WGS) entry which is preliminary data.</text>
</comment>
<dbReference type="EMBL" id="CAIIXF020000011">
    <property type="protein sequence ID" value="CAH1800171.1"/>
    <property type="molecule type" value="Genomic_DNA"/>
</dbReference>
<dbReference type="SUPFAM" id="SSF48403">
    <property type="entry name" value="Ankyrin repeat"/>
    <property type="match status" value="1"/>
</dbReference>
<keyword evidence="4" id="KW-1185">Reference proteome</keyword>
<dbReference type="PANTHER" id="PTHR24189:SF50">
    <property type="entry name" value="ANKYRIN REPEAT AND SOCS BOX PROTEIN 2"/>
    <property type="match status" value="1"/>
</dbReference>
<dbReference type="PANTHER" id="PTHR24189">
    <property type="entry name" value="MYOTROPHIN"/>
    <property type="match status" value="1"/>
</dbReference>
<gene>
    <name evidence="3" type="ORF">OFUS_LOCUS24097</name>
</gene>
<dbReference type="PROSITE" id="PS50088">
    <property type="entry name" value="ANK_REPEAT"/>
    <property type="match status" value="4"/>
</dbReference>
<dbReference type="Pfam" id="PF12796">
    <property type="entry name" value="Ank_2"/>
    <property type="match status" value="2"/>
</dbReference>
<evidence type="ECO:0000313" key="3">
    <source>
        <dbReference type="EMBL" id="CAH1800171.1"/>
    </source>
</evidence>
<organism evidence="3 4">
    <name type="scientific">Owenia fusiformis</name>
    <name type="common">Polychaete worm</name>
    <dbReference type="NCBI Taxonomy" id="6347"/>
    <lineage>
        <taxon>Eukaryota</taxon>
        <taxon>Metazoa</taxon>
        <taxon>Spiralia</taxon>
        <taxon>Lophotrochozoa</taxon>
        <taxon>Annelida</taxon>
        <taxon>Polychaeta</taxon>
        <taxon>Sedentaria</taxon>
        <taxon>Canalipalpata</taxon>
        <taxon>Sabellida</taxon>
        <taxon>Oweniida</taxon>
        <taxon>Oweniidae</taxon>
        <taxon>Owenia</taxon>
    </lineage>
</organism>
<accession>A0A8J1TA25</accession>
<proteinExistence type="predicted"/>
<dbReference type="OrthoDB" id="5955452at2759"/>
<feature type="non-terminal residue" evidence="3">
    <location>
        <position position="1"/>
    </location>
</feature>
<keyword evidence="2" id="KW-0040">ANK repeat</keyword>
<evidence type="ECO:0000313" key="4">
    <source>
        <dbReference type="Proteomes" id="UP000749559"/>
    </source>
</evidence>
<protein>
    <submittedName>
        <fullName evidence="3">Uncharacterized protein</fullName>
    </submittedName>
</protein>
<dbReference type="AlphaFoldDB" id="A0A8J1TA25"/>
<dbReference type="InterPro" id="IPR036770">
    <property type="entry name" value="Ankyrin_rpt-contain_sf"/>
</dbReference>
<dbReference type="Gene3D" id="1.25.40.20">
    <property type="entry name" value="Ankyrin repeat-containing domain"/>
    <property type="match status" value="2"/>
</dbReference>
<name>A0A8J1TA25_OWEFU</name>
<evidence type="ECO:0000256" key="1">
    <source>
        <dbReference type="ARBA" id="ARBA00022737"/>
    </source>
</evidence>
<dbReference type="InterPro" id="IPR050745">
    <property type="entry name" value="Multifunctional_regulatory"/>
</dbReference>